<keyword evidence="7 8" id="KW-0472">Membrane</keyword>
<comment type="similarity">
    <text evidence="2 8">Belongs to the 4-toluene sulfonate uptake permease (TSUP) (TC 2.A.102) family.</text>
</comment>
<gene>
    <name evidence="9" type="ORF">SAMN00768000_2353</name>
</gene>
<dbReference type="GO" id="GO:0005886">
    <property type="term" value="C:plasma membrane"/>
    <property type="evidence" value="ECO:0007669"/>
    <property type="project" value="UniProtKB-SubCell"/>
</dbReference>
<dbReference type="PANTHER" id="PTHR30269">
    <property type="entry name" value="TRANSMEMBRANE PROTEIN YFCA"/>
    <property type="match status" value="1"/>
</dbReference>
<keyword evidence="4 8" id="KW-1003">Cell membrane</keyword>
<evidence type="ECO:0000256" key="4">
    <source>
        <dbReference type="ARBA" id="ARBA00022475"/>
    </source>
</evidence>
<evidence type="ECO:0000256" key="1">
    <source>
        <dbReference type="ARBA" id="ARBA00004651"/>
    </source>
</evidence>
<evidence type="ECO:0000256" key="5">
    <source>
        <dbReference type="ARBA" id="ARBA00022692"/>
    </source>
</evidence>
<evidence type="ECO:0000256" key="2">
    <source>
        <dbReference type="ARBA" id="ARBA00009142"/>
    </source>
</evidence>
<feature type="transmembrane region" description="Helical" evidence="8">
    <location>
        <begin position="131"/>
        <end position="150"/>
    </location>
</feature>
<feature type="transmembrane region" description="Helical" evidence="8">
    <location>
        <begin position="185"/>
        <end position="214"/>
    </location>
</feature>
<dbReference type="OrthoDB" id="5801432at2"/>
<dbReference type="RefSeq" id="WP_084661642.1">
    <property type="nucleotide sequence ID" value="NZ_FWWY01000001.1"/>
</dbReference>
<evidence type="ECO:0000256" key="3">
    <source>
        <dbReference type="ARBA" id="ARBA00022448"/>
    </source>
</evidence>
<dbReference type="Proteomes" id="UP000192660">
    <property type="component" value="Unassembled WGS sequence"/>
</dbReference>
<reference evidence="10" key="1">
    <citation type="submission" date="2017-04" db="EMBL/GenBank/DDBJ databases">
        <authorList>
            <person name="Varghese N."/>
            <person name="Submissions S."/>
        </authorList>
    </citation>
    <scope>NUCLEOTIDE SEQUENCE [LARGE SCALE GENOMIC DNA]</scope>
    <source>
        <strain evidence="10">DSM 9293</strain>
    </source>
</reference>
<evidence type="ECO:0000256" key="8">
    <source>
        <dbReference type="RuleBase" id="RU363041"/>
    </source>
</evidence>
<dbReference type="PANTHER" id="PTHR30269:SF37">
    <property type="entry name" value="MEMBRANE TRANSPORTER PROTEIN"/>
    <property type="match status" value="1"/>
</dbReference>
<protein>
    <recommendedName>
        <fullName evidence="8">Probable membrane transporter protein</fullName>
    </recommendedName>
</protein>
<keyword evidence="5 8" id="KW-0812">Transmembrane</keyword>
<keyword evidence="3" id="KW-0813">Transport</keyword>
<feature type="transmembrane region" description="Helical" evidence="8">
    <location>
        <begin position="100"/>
        <end position="119"/>
    </location>
</feature>
<dbReference type="Pfam" id="PF01925">
    <property type="entry name" value="TauE"/>
    <property type="match status" value="1"/>
</dbReference>
<evidence type="ECO:0000256" key="7">
    <source>
        <dbReference type="ARBA" id="ARBA00023136"/>
    </source>
</evidence>
<evidence type="ECO:0000313" key="9">
    <source>
        <dbReference type="EMBL" id="SMC05621.1"/>
    </source>
</evidence>
<name>A0A1W1WH39_SULTA</name>
<comment type="subcellular location">
    <subcellularLocation>
        <location evidence="1 8">Cell membrane</location>
        <topology evidence="1 8">Multi-pass membrane protein</topology>
    </subcellularLocation>
</comment>
<proteinExistence type="inferred from homology"/>
<dbReference type="EMBL" id="FWWY01000001">
    <property type="protein sequence ID" value="SMC05621.1"/>
    <property type="molecule type" value="Genomic_DNA"/>
</dbReference>
<keyword evidence="10" id="KW-1185">Reference proteome</keyword>
<dbReference type="InterPro" id="IPR002781">
    <property type="entry name" value="TM_pro_TauE-like"/>
</dbReference>
<dbReference type="AlphaFoldDB" id="A0A1W1WH39"/>
<dbReference type="InterPro" id="IPR052017">
    <property type="entry name" value="TSUP"/>
</dbReference>
<keyword evidence="6 8" id="KW-1133">Transmembrane helix</keyword>
<sequence>MGIFHSLSLYSVAFFIVVIAFIVRGTIGFGSGLIAVASLILLMPVKLAVPLVFLLDLTAALVLGSYDAKQVVWRDVLWVLPFASVGVFIGGFILKKASPGSVTFILGLFILVYVLYALWVKLDKLPKIRTLWAIPLGLLGGLAGSLYGGGGPPLVAYLQLRKLDKRQFRATMQLVAGMNNVLRGILYVALGLLTLPIGLGYLALLPAMLLGLWIGNKVHLRINAKLFQEVVLVVLTLVGLKLMIPV</sequence>
<feature type="transmembrane region" description="Helical" evidence="8">
    <location>
        <begin position="226"/>
        <end position="244"/>
    </location>
</feature>
<dbReference type="STRING" id="28034.BFX07_02555"/>
<evidence type="ECO:0000256" key="6">
    <source>
        <dbReference type="ARBA" id="ARBA00022989"/>
    </source>
</evidence>
<feature type="transmembrane region" description="Helical" evidence="8">
    <location>
        <begin position="12"/>
        <end position="41"/>
    </location>
</feature>
<accession>A0A1W1WH39</accession>
<feature type="transmembrane region" description="Helical" evidence="8">
    <location>
        <begin position="76"/>
        <end position="94"/>
    </location>
</feature>
<evidence type="ECO:0000313" key="10">
    <source>
        <dbReference type="Proteomes" id="UP000192660"/>
    </source>
</evidence>
<organism evidence="9 10">
    <name type="scientific">Sulfobacillus thermosulfidooxidans (strain DSM 9293 / VKM B-1269 / AT-1)</name>
    <dbReference type="NCBI Taxonomy" id="929705"/>
    <lineage>
        <taxon>Bacteria</taxon>
        <taxon>Bacillati</taxon>
        <taxon>Bacillota</taxon>
        <taxon>Clostridia</taxon>
        <taxon>Eubacteriales</taxon>
        <taxon>Clostridiales Family XVII. Incertae Sedis</taxon>
        <taxon>Sulfobacillus</taxon>
    </lineage>
</organism>